<feature type="region of interest" description="Disordered" evidence="4">
    <location>
        <begin position="1"/>
        <end position="29"/>
    </location>
</feature>
<evidence type="ECO:0000256" key="1">
    <source>
        <dbReference type="ARBA" id="ARBA00022737"/>
    </source>
</evidence>
<protein>
    <submittedName>
        <fullName evidence="5">Uncharacterized protein</fullName>
    </submittedName>
</protein>
<reference evidence="5" key="1">
    <citation type="submission" date="2023-08" db="EMBL/GenBank/DDBJ databases">
        <authorList>
            <person name="Audoor S."/>
            <person name="Bilcke G."/>
        </authorList>
    </citation>
    <scope>NUCLEOTIDE SEQUENCE</scope>
</reference>
<proteinExistence type="predicted"/>
<dbReference type="SUPFAM" id="SSF48403">
    <property type="entry name" value="Ankyrin repeat"/>
    <property type="match status" value="1"/>
</dbReference>
<feature type="coiled-coil region" evidence="3">
    <location>
        <begin position="232"/>
        <end position="266"/>
    </location>
</feature>
<evidence type="ECO:0000256" key="3">
    <source>
        <dbReference type="SAM" id="Coils"/>
    </source>
</evidence>
<dbReference type="GO" id="GO:0051017">
    <property type="term" value="P:actin filament bundle assembly"/>
    <property type="evidence" value="ECO:0007669"/>
    <property type="project" value="TreeGrafter"/>
</dbReference>
<dbReference type="PANTHER" id="PTHR24153:SF8">
    <property type="entry name" value="FORKED, ISOFORM F"/>
    <property type="match status" value="1"/>
</dbReference>
<feature type="coiled-coil region" evidence="3">
    <location>
        <begin position="315"/>
        <end position="342"/>
    </location>
</feature>
<keyword evidence="6" id="KW-1185">Reference proteome</keyword>
<name>A0AAD2FFX3_9STRA</name>
<keyword evidence="3" id="KW-0175">Coiled coil</keyword>
<dbReference type="GO" id="GO:0005737">
    <property type="term" value="C:cytoplasm"/>
    <property type="evidence" value="ECO:0007669"/>
    <property type="project" value="TreeGrafter"/>
</dbReference>
<dbReference type="GO" id="GO:0051015">
    <property type="term" value="F:actin filament binding"/>
    <property type="evidence" value="ECO:0007669"/>
    <property type="project" value="TreeGrafter"/>
</dbReference>
<dbReference type="InterPro" id="IPR036770">
    <property type="entry name" value="Ankyrin_rpt-contain_sf"/>
</dbReference>
<evidence type="ECO:0000256" key="4">
    <source>
        <dbReference type="SAM" id="MobiDB-lite"/>
    </source>
</evidence>
<keyword evidence="2" id="KW-0040">ANK repeat</keyword>
<organism evidence="5 6">
    <name type="scientific">Cylindrotheca closterium</name>
    <dbReference type="NCBI Taxonomy" id="2856"/>
    <lineage>
        <taxon>Eukaryota</taxon>
        <taxon>Sar</taxon>
        <taxon>Stramenopiles</taxon>
        <taxon>Ochrophyta</taxon>
        <taxon>Bacillariophyta</taxon>
        <taxon>Bacillariophyceae</taxon>
        <taxon>Bacillariophycidae</taxon>
        <taxon>Bacillariales</taxon>
        <taxon>Bacillariaceae</taxon>
        <taxon>Cylindrotheca</taxon>
    </lineage>
</organism>
<accession>A0AAD2FFX3</accession>
<evidence type="ECO:0000256" key="2">
    <source>
        <dbReference type="ARBA" id="ARBA00023043"/>
    </source>
</evidence>
<evidence type="ECO:0000313" key="5">
    <source>
        <dbReference type="EMBL" id="CAJ1922797.1"/>
    </source>
</evidence>
<dbReference type="Gene3D" id="1.25.40.20">
    <property type="entry name" value="Ankyrin repeat-containing domain"/>
    <property type="match status" value="1"/>
</dbReference>
<dbReference type="Proteomes" id="UP001295423">
    <property type="component" value="Unassembled WGS sequence"/>
</dbReference>
<dbReference type="PANTHER" id="PTHR24153">
    <property type="entry name" value="ESPIN"/>
    <property type="match status" value="1"/>
</dbReference>
<gene>
    <name evidence="5" type="ORF">CYCCA115_LOCUS995</name>
</gene>
<comment type="caution">
    <text evidence="5">The sequence shown here is derived from an EMBL/GenBank/DDBJ whole genome shotgun (WGS) entry which is preliminary data.</text>
</comment>
<sequence length="396" mass="45237">MGIASMDETEGGGDLANVPPQKVSSPRALECDYDKNPTDLYTAIERKEWEHAMDIIHSDEAEEQAGTWVLRKELNGQLRWRLLPLHAAVMFRCPLKLVELLLADFPRGAQSKDDQGMLPLHLAFRNESSWETIEELMTAFPQAIFVCDRKGRTPLDCGSRIHISGNSSQKSGASSQYPASQAFRSVCSVLDLYAQITESGVRKSAQEESRSMVEATISQLQDTQYDKVKNMKKEFKESQDGNQAQIAKLEEENQTLRDKTQSQQLDLSVARTTEKQLTDKLREMTIALKQSNETIKAKHNDRKMDDTSIVLKNMMEKLLIQQKQYERQFANLMTNYEALLEERRKIQSIFIEASEQQILNEKEVLNDAQKFLLDQQKKLKEDIFGILGDEKKTDDP</sequence>
<dbReference type="InterPro" id="IPR052420">
    <property type="entry name" value="Espin/Espin-like"/>
</dbReference>
<dbReference type="EMBL" id="CAKOGP040000002">
    <property type="protein sequence ID" value="CAJ1922797.1"/>
    <property type="molecule type" value="Genomic_DNA"/>
</dbReference>
<keyword evidence="1" id="KW-0677">Repeat</keyword>
<dbReference type="AlphaFoldDB" id="A0AAD2FFX3"/>
<evidence type="ECO:0000313" key="6">
    <source>
        <dbReference type="Proteomes" id="UP001295423"/>
    </source>
</evidence>